<proteinExistence type="predicted"/>
<dbReference type="InParanoid" id="G2Y6E0"/>
<keyword evidence="1" id="KW-0732">Signal</keyword>
<dbReference type="Proteomes" id="UP000008177">
    <property type="component" value="Unplaced contigs"/>
</dbReference>
<dbReference type="HOGENOM" id="CLU_2037687_0_0_1"/>
<sequence length="121" mass="13820">MEEITLFTIFLVLHLSSLSRIQLSCILQTSKCTHQKTKSTSNPSLSISSEHSVIFGPTTFQHSVYLKKQDTTGLQTLVIGIGEDKVYSPIFQAQERAIVRFEALEKFSRQLKTVRRLEIYQ</sequence>
<evidence type="ECO:0000256" key="1">
    <source>
        <dbReference type="SAM" id="SignalP"/>
    </source>
</evidence>
<name>G2Y6E0_BOTF4</name>
<dbReference type="EMBL" id="FQ790292">
    <property type="protein sequence ID" value="CCD48192.1"/>
    <property type="molecule type" value="Genomic_DNA"/>
</dbReference>
<accession>G2Y6E0</accession>
<evidence type="ECO:0000313" key="3">
    <source>
        <dbReference type="Proteomes" id="UP000008177"/>
    </source>
</evidence>
<feature type="signal peptide" evidence="1">
    <location>
        <begin position="1"/>
        <end position="21"/>
    </location>
</feature>
<gene>
    <name evidence="2" type="ORF">BofuT4_P034850.1</name>
</gene>
<evidence type="ECO:0000313" key="2">
    <source>
        <dbReference type="EMBL" id="CCD48192.1"/>
    </source>
</evidence>
<feature type="chain" id="PRO_5003440623" evidence="1">
    <location>
        <begin position="22"/>
        <end position="121"/>
    </location>
</feature>
<reference evidence="3" key="1">
    <citation type="journal article" date="2011" name="PLoS Genet.">
        <title>Genomic analysis of the necrotrophic fungal pathogens Sclerotinia sclerotiorum and Botrytis cinerea.</title>
        <authorList>
            <person name="Amselem J."/>
            <person name="Cuomo C.A."/>
            <person name="van Kan J.A."/>
            <person name="Viaud M."/>
            <person name="Benito E.P."/>
            <person name="Couloux A."/>
            <person name="Coutinho P.M."/>
            <person name="de Vries R.P."/>
            <person name="Dyer P.S."/>
            <person name="Fillinger S."/>
            <person name="Fournier E."/>
            <person name="Gout L."/>
            <person name="Hahn M."/>
            <person name="Kohn L."/>
            <person name="Lapalu N."/>
            <person name="Plummer K.M."/>
            <person name="Pradier J.M."/>
            <person name="Quevillon E."/>
            <person name="Sharon A."/>
            <person name="Simon A."/>
            <person name="ten Have A."/>
            <person name="Tudzynski B."/>
            <person name="Tudzynski P."/>
            <person name="Wincker P."/>
            <person name="Andrew M."/>
            <person name="Anthouard V."/>
            <person name="Beever R.E."/>
            <person name="Beffa R."/>
            <person name="Benoit I."/>
            <person name="Bouzid O."/>
            <person name="Brault B."/>
            <person name="Chen Z."/>
            <person name="Choquer M."/>
            <person name="Collemare J."/>
            <person name="Cotton P."/>
            <person name="Danchin E.G."/>
            <person name="Da Silva C."/>
            <person name="Gautier A."/>
            <person name="Giraud C."/>
            <person name="Giraud T."/>
            <person name="Gonzalez C."/>
            <person name="Grossetete S."/>
            <person name="Guldener U."/>
            <person name="Henrissat B."/>
            <person name="Howlett B.J."/>
            <person name="Kodira C."/>
            <person name="Kretschmer M."/>
            <person name="Lappartient A."/>
            <person name="Leroch M."/>
            <person name="Levis C."/>
            <person name="Mauceli E."/>
            <person name="Neuveglise C."/>
            <person name="Oeser B."/>
            <person name="Pearson M."/>
            <person name="Poulain J."/>
            <person name="Poussereau N."/>
            <person name="Quesneville H."/>
            <person name="Rascle C."/>
            <person name="Schumacher J."/>
            <person name="Segurens B."/>
            <person name="Sexton A."/>
            <person name="Silva E."/>
            <person name="Sirven C."/>
            <person name="Soanes D.M."/>
            <person name="Talbot N.J."/>
            <person name="Templeton M."/>
            <person name="Yandava C."/>
            <person name="Yarden O."/>
            <person name="Zeng Q."/>
            <person name="Rollins J.A."/>
            <person name="Lebrun M.H."/>
            <person name="Dickman M."/>
        </authorList>
    </citation>
    <scope>NUCLEOTIDE SEQUENCE [LARGE SCALE GENOMIC DNA]</scope>
    <source>
        <strain evidence="3">T4</strain>
    </source>
</reference>
<organism evidence="2 3">
    <name type="scientific">Botryotinia fuckeliana (strain T4)</name>
    <name type="common">Noble rot fungus</name>
    <name type="synonym">Botrytis cinerea</name>
    <dbReference type="NCBI Taxonomy" id="999810"/>
    <lineage>
        <taxon>Eukaryota</taxon>
        <taxon>Fungi</taxon>
        <taxon>Dikarya</taxon>
        <taxon>Ascomycota</taxon>
        <taxon>Pezizomycotina</taxon>
        <taxon>Leotiomycetes</taxon>
        <taxon>Helotiales</taxon>
        <taxon>Sclerotiniaceae</taxon>
        <taxon>Botrytis</taxon>
    </lineage>
</organism>
<dbReference type="AlphaFoldDB" id="G2Y6E0"/>
<protein>
    <submittedName>
        <fullName evidence="2">Uncharacterized protein</fullName>
    </submittedName>
</protein>